<proteinExistence type="predicted"/>
<evidence type="ECO:0000256" key="2">
    <source>
        <dbReference type="SAM" id="MobiDB-lite"/>
    </source>
</evidence>
<dbReference type="AlphaFoldDB" id="A0A6N2AHC9"/>
<evidence type="ECO:0000313" key="4">
    <source>
        <dbReference type="EMBL" id="TMW81109.1"/>
    </source>
</evidence>
<keyword evidence="1" id="KW-0479">Metal-binding</keyword>
<evidence type="ECO:0000259" key="3">
    <source>
        <dbReference type="PROSITE" id="PS50158"/>
    </source>
</evidence>
<accession>A0A6N2AHC9</accession>
<sequence>MNPYCSDYYKPDALAKTYEIPMVPMPDKKDWSDPKHVVAETVYPPRYRRSSGRPRKRRRKNADEKISVNTNCCGQCGQEGHNRRTCTFYPKEK</sequence>
<dbReference type="PROSITE" id="PS50158">
    <property type="entry name" value="ZF_CCHC"/>
    <property type="match status" value="1"/>
</dbReference>
<comment type="caution">
    <text evidence="4">The sequence shown here is derived from an EMBL/GenBank/DDBJ whole genome shotgun (WGS) entry which is preliminary data.</text>
</comment>
<keyword evidence="1" id="KW-0862">Zinc</keyword>
<dbReference type="GO" id="GO:0008270">
    <property type="term" value="F:zinc ion binding"/>
    <property type="evidence" value="ECO:0007669"/>
    <property type="project" value="UniProtKB-KW"/>
</dbReference>
<feature type="region of interest" description="Disordered" evidence="2">
    <location>
        <begin position="44"/>
        <end position="64"/>
    </location>
</feature>
<evidence type="ECO:0000256" key="1">
    <source>
        <dbReference type="PROSITE-ProRule" id="PRU00047"/>
    </source>
</evidence>
<protein>
    <recommendedName>
        <fullName evidence="3">CCHC-type domain-containing protein</fullName>
    </recommendedName>
</protein>
<dbReference type="InterPro" id="IPR001878">
    <property type="entry name" value="Znf_CCHC"/>
</dbReference>
<feature type="compositionally biased region" description="Basic residues" evidence="2">
    <location>
        <begin position="46"/>
        <end position="60"/>
    </location>
</feature>
<reference evidence="4" key="1">
    <citation type="submission" date="2019-05" db="EMBL/GenBank/DDBJ databases">
        <title>The de novo reference genome and transcriptome assemblies of the wild tomato species Solanum chilense.</title>
        <authorList>
            <person name="Stam R."/>
            <person name="Nosenko T."/>
            <person name="Hoerger A.C."/>
            <person name="Stephan W."/>
            <person name="Seidel M.A."/>
            <person name="Kuhn J.M.M."/>
            <person name="Haberer G."/>
            <person name="Tellier A."/>
        </authorList>
    </citation>
    <scope>NUCLEOTIDE SEQUENCE</scope>
    <source>
        <tissue evidence="4">Mature leaves</tissue>
    </source>
</reference>
<feature type="domain" description="CCHC-type" evidence="3">
    <location>
        <begin position="73"/>
        <end position="86"/>
    </location>
</feature>
<name>A0A6N2AHC9_SOLCI</name>
<organism evidence="4">
    <name type="scientific">Solanum chilense</name>
    <name type="common">Tomato</name>
    <name type="synonym">Lycopersicon chilense</name>
    <dbReference type="NCBI Taxonomy" id="4083"/>
    <lineage>
        <taxon>Eukaryota</taxon>
        <taxon>Viridiplantae</taxon>
        <taxon>Streptophyta</taxon>
        <taxon>Embryophyta</taxon>
        <taxon>Tracheophyta</taxon>
        <taxon>Spermatophyta</taxon>
        <taxon>Magnoliopsida</taxon>
        <taxon>eudicotyledons</taxon>
        <taxon>Gunneridae</taxon>
        <taxon>Pentapetalae</taxon>
        <taxon>asterids</taxon>
        <taxon>lamiids</taxon>
        <taxon>Solanales</taxon>
        <taxon>Solanaceae</taxon>
        <taxon>Solanoideae</taxon>
        <taxon>Solaneae</taxon>
        <taxon>Solanum</taxon>
        <taxon>Solanum subgen. Lycopersicon</taxon>
    </lineage>
</organism>
<gene>
    <name evidence="4" type="ORF">EJD97_011861</name>
</gene>
<dbReference type="EMBL" id="RXGB01030294">
    <property type="protein sequence ID" value="TMW81109.1"/>
    <property type="molecule type" value="Genomic_DNA"/>
</dbReference>
<keyword evidence="1" id="KW-0863">Zinc-finger</keyword>
<dbReference type="GO" id="GO:0003676">
    <property type="term" value="F:nucleic acid binding"/>
    <property type="evidence" value="ECO:0007669"/>
    <property type="project" value="InterPro"/>
</dbReference>